<proteinExistence type="predicted"/>
<dbReference type="EMBL" id="JACIJK010000009">
    <property type="protein sequence ID" value="MBB5716249.1"/>
    <property type="molecule type" value="Genomic_DNA"/>
</dbReference>
<organism evidence="1 2">
    <name type="scientific">Sphingomonas aerophila</name>
    <dbReference type="NCBI Taxonomy" id="1344948"/>
    <lineage>
        <taxon>Bacteria</taxon>
        <taxon>Pseudomonadati</taxon>
        <taxon>Pseudomonadota</taxon>
        <taxon>Alphaproteobacteria</taxon>
        <taxon>Sphingomonadales</taxon>
        <taxon>Sphingomonadaceae</taxon>
        <taxon>Sphingomonas</taxon>
    </lineage>
</organism>
<dbReference type="RefSeq" id="WP_184059337.1">
    <property type="nucleotide sequence ID" value="NZ_JACIJK010000009.1"/>
</dbReference>
<evidence type="ECO:0000313" key="1">
    <source>
        <dbReference type="EMBL" id="MBB5716249.1"/>
    </source>
</evidence>
<gene>
    <name evidence="1" type="ORF">FHS94_003109</name>
</gene>
<dbReference type="AlphaFoldDB" id="A0A7W9BG24"/>
<accession>A0A7W9BG24</accession>
<keyword evidence="2" id="KW-1185">Reference proteome</keyword>
<dbReference type="Proteomes" id="UP000546200">
    <property type="component" value="Unassembled WGS sequence"/>
</dbReference>
<evidence type="ECO:0000313" key="2">
    <source>
        <dbReference type="Proteomes" id="UP000546200"/>
    </source>
</evidence>
<comment type="caution">
    <text evidence="1">The sequence shown here is derived from an EMBL/GenBank/DDBJ whole genome shotgun (WGS) entry which is preliminary data.</text>
</comment>
<reference evidence="1 2" key="1">
    <citation type="submission" date="2020-08" db="EMBL/GenBank/DDBJ databases">
        <title>Genomic Encyclopedia of Type Strains, Phase IV (KMG-IV): sequencing the most valuable type-strain genomes for metagenomic binning, comparative biology and taxonomic classification.</title>
        <authorList>
            <person name="Goeker M."/>
        </authorList>
    </citation>
    <scope>NUCLEOTIDE SEQUENCE [LARGE SCALE GENOMIC DNA]</scope>
    <source>
        <strain evidence="1 2">DSM 100044</strain>
    </source>
</reference>
<protein>
    <submittedName>
        <fullName evidence="1">Uncharacterized protein</fullName>
    </submittedName>
</protein>
<name>A0A7W9BG24_9SPHN</name>
<sequence length="438" mass="48272">MDKGEDGQEPSPAEWRRRRIARHLKEGRGLEVELAVFATLPADKQRIVDDRLAIIDALPGGDERTMEHVEQAARALGRGVRNLYRLIDRMKEVGPVGGLAPGFRASKREAPVRKGLGEPIEKWIAEKLRRKPDASVAEIADYLSRRFDKHTRTRSTGSAETFAEFDLPSSSSLYRRVHAIRSGEAELRTRTRKIPFGGRMVLDQVALNVTVGTVFGRSNDVVATLLVDRATSLIVGVGLAVENSMGMGLQGAVADAIRRRLAKIGDSGVVLAETLSRVEWVVPPGLEDVADAVLEGAAKLQPPPEIVIRSAGRRRHGSEVVRLLGDRLGQFAFRVRSTGSRPLSEEASKYADGEPALTRRALLGVEDVLPALRLAADEANAARLMKLAKAGDDAEIRQARIEQLALALRTLFEPVLLRIEEQFDRGLEDYRRPVRVFF</sequence>